<evidence type="ECO:0000313" key="4">
    <source>
        <dbReference type="Proteomes" id="UP001619911"/>
    </source>
</evidence>
<sequence length="305" mass="33458">MGDSLSHKKGAFKLDELTEKIIRLQHCRGLGWKAIYLLLKQEPDLKNLYQYSASYISSVLAIPSSRSIPIVEQLAASLTQPLLRKYRDQGISVIPIYSSFYPPLLKTLPQPPWVLYASGSTAMLADDRKLAIVGARDADEYGRKVIQLLMPLLVENDCVIVSGLAKGVDAFAHEEALYKGGKTIAVIAGGFHHFYPRENIPLAKKILQSGLILSEYPPEVKPEKWHFPARNRIISGLALGTVVVQAGKKSGSLITAHYALEQGREVFCVPGRIDDPLSAGTNELISDGAKLVQTSADILSEIIKK</sequence>
<protein>
    <submittedName>
        <fullName evidence="3">DNA-processing protein DprA</fullName>
    </submittedName>
</protein>
<gene>
    <name evidence="3" type="primary">dprA</name>
    <name evidence="3" type="ORF">QYG89_04695</name>
</gene>
<keyword evidence="4" id="KW-1185">Reference proteome</keyword>
<name>A0ABW8I696_9BACI</name>
<dbReference type="PANTHER" id="PTHR43022">
    <property type="entry name" value="PROTEIN SMF"/>
    <property type="match status" value="1"/>
</dbReference>
<feature type="domain" description="Smf/DprA SLOG" evidence="2">
    <location>
        <begin position="93"/>
        <end position="301"/>
    </location>
</feature>
<dbReference type="Proteomes" id="UP001619911">
    <property type="component" value="Unassembled WGS sequence"/>
</dbReference>
<reference evidence="3 4" key="1">
    <citation type="submission" date="2023-07" db="EMBL/GenBank/DDBJ databases">
        <title>Bacillus lucianemedeirus sp. nov, a new species isolated from an immunobiological production facility.</title>
        <authorList>
            <person name="Costa L.V."/>
            <person name="Miranda R.V.S.L."/>
            <person name="Brandao M.L.L."/>
            <person name="Reis C.M.F."/>
            <person name="Frazao A.M."/>
            <person name="Cruz F.V."/>
            <person name="Baio P.V.P."/>
            <person name="Veras J.F.C."/>
            <person name="Ramos J.N."/>
            <person name="Vieira V."/>
        </authorList>
    </citation>
    <scope>NUCLEOTIDE SEQUENCE [LARGE SCALE GENOMIC DNA]</scope>
    <source>
        <strain evidence="3 4">B190/17</strain>
    </source>
</reference>
<evidence type="ECO:0000313" key="3">
    <source>
        <dbReference type="EMBL" id="MFK2824983.1"/>
    </source>
</evidence>
<evidence type="ECO:0000259" key="2">
    <source>
        <dbReference type="Pfam" id="PF02481"/>
    </source>
</evidence>
<organism evidence="3 4">
    <name type="scientific">Bacillus lumedeiriae</name>
    <dbReference type="NCBI Taxonomy" id="3058829"/>
    <lineage>
        <taxon>Bacteria</taxon>
        <taxon>Bacillati</taxon>
        <taxon>Bacillota</taxon>
        <taxon>Bacilli</taxon>
        <taxon>Bacillales</taxon>
        <taxon>Bacillaceae</taxon>
        <taxon>Bacillus</taxon>
    </lineage>
</organism>
<evidence type="ECO:0000256" key="1">
    <source>
        <dbReference type="ARBA" id="ARBA00006525"/>
    </source>
</evidence>
<proteinExistence type="inferred from homology"/>
<dbReference type="NCBIfam" id="TIGR00732">
    <property type="entry name" value="dprA"/>
    <property type="match status" value="1"/>
</dbReference>
<dbReference type="SUPFAM" id="SSF102405">
    <property type="entry name" value="MCP/YpsA-like"/>
    <property type="match status" value="1"/>
</dbReference>
<comment type="similarity">
    <text evidence="1">Belongs to the DprA/Smf family.</text>
</comment>
<dbReference type="InterPro" id="IPR057666">
    <property type="entry name" value="DrpA_SLOG"/>
</dbReference>
<dbReference type="RefSeq" id="WP_404315082.1">
    <property type="nucleotide sequence ID" value="NZ_JAUIYO010000002.1"/>
</dbReference>
<accession>A0ABW8I696</accession>
<comment type="caution">
    <text evidence="3">The sequence shown here is derived from an EMBL/GenBank/DDBJ whole genome shotgun (WGS) entry which is preliminary data.</text>
</comment>
<dbReference type="Pfam" id="PF02481">
    <property type="entry name" value="DNA_processg_A"/>
    <property type="match status" value="1"/>
</dbReference>
<dbReference type="EMBL" id="JAUIYO010000002">
    <property type="protein sequence ID" value="MFK2824983.1"/>
    <property type="molecule type" value="Genomic_DNA"/>
</dbReference>
<dbReference type="PANTHER" id="PTHR43022:SF1">
    <property type="entry name" value="PROTEIN SMF"/>
    <property type="match status" value="1"/>
</dbReference>
<dbReference type="InterPro" id="IPR003488">
    <property type="entry name" value="DprA"/>
</dbReference>
<dbReference type="Gene3D" id="3.40.50.450">
    <property type="match status" value="1"/>
</dbReference>